<dbReference type="InterPro" id="IPR036188">
    <property type="entry name" value="FAD/NAD-bd_sf"/>
</dbReference>
<dbReference type="Gene3D" id="1.10.8.870">
    <property type="entry name" value="Alpha-glycerophosphate oxidase, cap domain"/>
    <property type="match status" value="1"/>
</dbReference>
<evidence type="ECO:0000256" key="1">
    <source>
        <dbReference type="ARBA" id="ARBA00001974"/>
    </source>
</evidence>
<dbReference type="InterPro" id="IPR031656">
    <property type="entry name" value="DAO_C"/>
</dbReference>
<comment type="cofactor">
    <cofactor evidence="1 7">
        <name>FAD</name>
        <dbReference type="ChEBI" id="CHEBI:57692"/>
    </cofactor>
</comment>
<dbReference type="RefSeq" id="XP_007875400.1">
    <property type="nucleotide sequence ID" value="XM_007877209.1"/>
</dbReference>
<evidence type="ECO:0000256" key="2">
    <source>
        <dbReference type="ARBA" id="ARBA00007330"/>
    </source>
</evidence>
<evidence type="ECO:0000313" key="11">
    <source>
        <dbReference type="Proteomes" id="UP000011958"/>
    </source>
</evidence>
<dbReference type="InterPro" id="IPR000447">
    <property type="entry name" value="G3P_DH_FAD-dep"/>
</dbReference>
<comment type="catalytic activity">
    <reaction evidence="7">
        <text>a quinone + sn-glycerol 3-phosphate = dihydroxyacetone phosphate + a quinol</text>
        <dbReference type="Rhea" id="RHEA:18977"/>
        <dbReference type="ChEBI" id="CHEBI:24646"/>
        <dbReference type="ChEBI" id="CHEBI:57597"/>
        <dbReference type="ChEBI" id="CHEBI:57642"/>
        <dbReference type="ChEBI" id="CHEBI:132124"/>
        <dbReference type="EC" id="1.1.5.3"/>
    </reaction>
</comment>
<dbReference type="EMBL" id="AFWA02000010">
    <property type="protein sequence ID" value="EMR08498.1"/>
    <property type="molecule type" value="Genomic_DNA"/>
</dbReference>
<dbReference type="SUPFAM" id="SSF51905">
    <property type="entry name" value="FAD/NAD(P)-binding domain"/>
    <property type="match status" value="1"/>
</dbReference>
<name>M7NIS1_PNEMU</name>
<dbReference type="Proteomes" id="UP000011958">
    <property type="component" value="Unassembled WGS sequence"/>
</dbReference>
<dbReference type="PROSITE" id="PS00978">
    <property type="entry name" value="FAD_G3PDH_2"/>
    <property type="match status" value="1"/>
</dbReference>
<dbReference type="FunFam" id="1.10.8.870:FF:000010">
    <property type="entry name" value="Glycerol-3-phosphate dehydrogenase"/>
    <property type="match status" value="1"/>
</dbReference>
<evidence type="ECO:0000256" key="7">
    <source>
        <dbReference type="RuleBase" id="RU361217"/>
    </source>
</evidence>
<evidence type="ECO:0000256" key="6">
    <source>
        <dbReference type="ARBA" id="ARBA00023002"/>
    </source>
</evidence>
<evidence type="ECO:0000256" key="4">
    <source>
        <dbReference type="ARBA" id="ARBA00022630"/>
    </source>
</evidence>
<evidence type="ECO:0000313" key="10">
    <source>
        <dbReference type="EMBL" id="EMR08498.1"/>
    </source>
</evidence>
<dbReference type="SUPFAM" id="SSF54373">
    <property type="entry name" value="FAD-linked reductases, C-terminal domain"/>
    <property type="match status" value="1"/>
</dbReference>
<keyword evidence="11" id="KW-1185">Reference proteome</keyword>
<sequence length="624" mass="69935">MAQSQLFKVSGKRFTQILSVTMLVTMSVYCFRKEYISADPLKIGIPNPNMFSKILSREEQIEKLKSHPKNDGNEYDLLVIGGGATGAGCALDAASRGLKVALVEKYDFSSGTSSKSTKLIHGGIRYLEKAFTTLDWDQYALVQEALHERSIFLYNAPHLAFISPIMIPIYKWWKVPYFWVGVKIYDFLAGDKNTKSSYFLTKAKTLENFPMLRTNDLVGALVYYDGQHNDSRMNIGLILTSVLYGANVANYVEVFEFKKNENGKICGAVVRDCLTGDTWTIAAKGVINATGPFADILRNLDSSLTPKMLSLSSGTHIILPGYYSSPNIGFIDPSTSDGRVIFFLPWQGNTLIGTTDSPTKISFDPTPKEEEISWILSEVKKYLSPEFIVRREDVLAAWSGIRPLVHKPGSKDTRSLIRSHIIDVSDSGLLTISGGKWTTYRRMAEDTIDRAIKEFNLKPSSAKCLTQNVQLIGASGWSDTLYVSLIRQFGIDLDISKYLSENYGDRASSVLNMSKLTGKRGHVRGIRLSDKYPFIDGEVRYAVRMEYAQTCSDVLARRTRLAFLDVLASLDALPKVIDIMSEELNWSETRKELEWKNTIEFLCSMGLSETMRNLTRADVENGNF</sequence>
<dbReference type="GeneID" id="19897011"/>
<proteinExistence type="inferred from homology"/>
<keyword evidence="4 7" id="KW-0285">Flavoprotein</keyword>
<dbReference type="Pfam" id="PF16901">
    <property type="entry name" value="DAO_C"/>
    <property type="match status" value="1"/>
</dbReference>
<feature type="domain" description="Alpha-glycerophosphate oxidase C-terminal" evidence="9">
    <location>
        <begin position="464"/>
        <end position="591"/>
    </location>
</feature>
<dbReference type="EC" id="1.1.5.3" evidence="3 7"/>
<keyword evidence="6 7" id="KW-0560">Oxidoreductase</keyword>
<keyword evidence="5" id="KW-0274">FAD</keyword>
<dbReference type="Gene3D" id="3.30.9.10">
    <property type="entry name" value="D-Amino Acid Oxidase, subunit A, domain 2"/>
    <property type="match status" value="1"/>
</dbReference>
<dbReference type="AlphaFoldDB" id="M7NIS1"/>
<feature type="domain" description="FAD dependent oxidoreductase" evidence="8">
    <location>
        <begin position="76"/>
        <end position="440"/>
    </location>
</feature>
<dbReference type="InterPro" id="IPR038299">
    <property type="entry name" value="DAO_C_sf"/>
</dbReference>
<dbReference type="VEuPathDB" id="FungiDB:PNEG_03324"/>
<dbReference type="PRINTS" id="PR01001">
    <property type="entry name" value="FADG3PDH"/>
</dbReference>
<evidence type="ECO:0000256" key="5">
    <source>
        <dbReference type="ARBA" id="ARBA00022827"/>
    </source>
</evidence>
<dbReference type="Pfam" id="PF01266">
    <property type="entry name" value="DAO"/>
    <property type="match status" value="1"/>
</dbReference>
<dbReference type="OMA" id="PHIVKPM"/>
<accession>M7NIS1</accession>
<reference evidence="11" key="1">
    <citation type="journal article" date="2016" name="Nat. Commun.">
        <title>Genome analysis of three Pneumocystis species reveals adaptation mechanisms to life exclusively in mammalian hosts.</title>
        <authorList>
            <person name="Ma L."/>
            <person name="Chen Z."/>
            <person name="Huang D.W."/>
            <person name="Kutty G."/>
            <person name="Ishihara M."/>
            <person name="Wang H."/>
            <person name="Abouelleil A."/>
            <person name="Bishop L."/>
            <person name="Davey E."/>
            <person name="Deng R."/>
            <person name="Deng X."/>
            <person name="Fan L."/>
            <person name="Fantoni G."/>
            <person name="Fitzgerald M."/>
            <person name="Gogineni E."/>
            <person name="Goldberg J.M."/>
            <person name="Handley G."/>
            <person name="Hu X."/>
            <person name="Huber C."/>
            <person name="Jiao X."/>
            <person name="Jones K."/>
            <person name="Levin J.Z."/>
            <person name="Liu Y."/>
            <person name="Macdonald P."/>
            <person name="Melnikov A."/>
            <person name="Raley C."/>
            <person name="Sassi M."/>
            <person name="Sherman B.T."/>
            <person name="Song X."/>
            <person name="Sykes S."/>
            <person name="Tran B."/>
            <person name="Walsh L."/>
            <person name="Xia Y."/>
            <person name="Yang J."/>
            <person name="Young S."/>
            <person name="Zeng Q."/>
            <person name="Zheng X."/>
            <person name="Stephens R."/>
            <person name="Nusbaum C."/>
            <person name="Birren B.W."/>
            <person name="Azadi P."/>
            <person name="Lempicki R.A."/>
            <person name="Cuomo C.A."/>
            <person name="Kovacs J.A."/>
        </authorList>
    </citation>
    <scope>NUCLEOTIDE SEQUENCE [LARGE SCALE GENOMIC DNA]</scope>
    <source>
        <strain evidence="11">B123</strain>
    </source>
</reference>
<dbReference type="eggNOG" id="KOG0042">
    <property type="taxonomic scope" value="Eukaryota"/>
</dbReference>
<evidence type="ECO:0000256" key="3">
    <source>
        <dbReference type="ARBA" id="ARBA00013029"/>
    </source>
</evidence>
<dbReference type="PROSITE" id="PS00977">
    <property type="entry name" value="FAD_G3PDH_1"/>
    <property type="match status" value="1"/>
</dbReference>
<evidence type="ECO:0000259" key="8">
    <source>
        <dbReference type="Pfam" id="PF01266"/>
    </source>
</evidence>
<dbReference type="HOGENOM" id="CLU_015740_4_1_1"/>
<dbReference type="STRING" id="1069680.M7NIS1"/>
<dbReference type="Gene3D" id="3.50.50.60">
    <property type="entry name" value="FAD/NAD(P)-binding domain"/>
    <property type="match status" value="1"/>
</dbReference>
<dbReference type="OrthoDB" id="264015at2759"/>
<comment type="similarity">
    <text evidence="2 7">Belongs to the FAD-dependent glycerol-3-phosphate dehydrogenase family.</text>
</comment>
<dbReference type="GO" id="GO:0006072">
    <property type="term" value="P:glycerol-3-phosphate metabolic process"/>
    <property type="evidence" value="ECO:0007669"/>
    <property type="project" value="UniProtKB-UniRule"/>
</dbReference>
<dbReference type="GO" id="GO:0004368">
    <property type="term" value="F:glycerol-3-phosphate dehydrogenase (quinone) activity"/>
    <property type="evidence" value="ECO:0007669"/>
    <property type="project" value="UniProtKB-EC"/>
</dbReference>
<gene>
    <name evidence="10" type="ORF">PNEG_03324</name>
</gene>
<protein>
    <recommendedName>
        <fullName evidence="3 7">Glycerol-3-phosphate dehydrogenase</fullName>
        <ecNumber evidence="3 7">1.1.5.3</ecNumber>
    </recommendedName>
</protein>
<evidence type="ECO:0000259" key="9">
    <source>
        <dbReference type="Pfam" id="PF16901"/>
    </source>
</evidence>
<dbReference type="PANTHER" id="PTHR11985">
    <property type="entry name" value="GLYCEROL-3-PHOSPHATE DEHYDROGENASE"/>
    <property type="match status" value="1"/>
</dbReference>
<comment type="caution">
    <text evidence="10">The sequence shown here is derived from an EMBL/GenBank/DDBJ whole genome shotgun (WGS) entry which is preliminary data.</text>
</comment>
<organism evidence="10 11">
    <name type="scientific">Pneumocystis murina (strain B123)</name>
    <name type="common">Mouse pneumocystis pneumonia agent</name>
    <name type="synonym">Pneumocystis carinii f. sp. muris</name>
    <dbReference type="NCBI Taxonomy" id="1069680"/>
    <lineage>
        <taxon>Eukaryota</taxon>
        <taxon>Fungi</taxon>
        <taxon>Dikarya</taxon>
        <taxon>Ascomycota</taxon>
        <taxon>Taphrinomycotina</taxon>
        <taxon>Pneumocystomycetes</taxon>
        <taxon>Pneumocystaceae</taxon>
        <taxon>Pneumocystis</taxon>
    </lineage>
</organism>
<dbReference type="InterPro" id="IPR006076">
    <property type="entry name" value="FAD-dep_OxRdtase"/>
</dbReference>
<dbReference type="GO" id="GO:0005739">
    <property type="term" value="C:mitochondrion"/>
    <property type="evidence" value="ECO:0007669"/>
    <property type="project" value="TreeGrafter"/>
</dbReference>
<dbReference type="PANTHER" id="PTHR11985:SF15">
    <property type="entry name" value="GLYCEROL-3-PHOSPHATE DEHYDROGENASE, MITOCHONDRIAL"/>
    <property type="match status" value="1"/>
</dbReference>